<feature type="transmembrane region" description="Helical" evidence="9">
    <location>
        <begin position="59"/>
        <end position="83"/>
    </location>
</feature>
<sequence length="479" mass="51972">MEPSTLDDTAGEECYMSGRDTTSLLDHESADLMSNGLLEELQLVQPQFVESSCCPQKPLLYLTMAACMAALGGILFGYDIGIVSGAILQLRAEFQLDYTKQEMVVSSMLMGAVLASLTGGFIVDFIGRRLAIVINSVVFLVGAIILAFAPSFAVLIVGRFIVGFGVSLSAIAECIYISEIAPAKRRGLLVSINELGICIGLLLAYSVNVLFIESPAGWRYMFGLSGIPAFIQGVGMFFLPHSPRWLIVNGQDDKACRMIQKLQWSGDPYEELTRIKSGLKVQYRYKFSDLLSNVDNMRSRMFVGCGVVFFQQFTGQTNVVYYASTIFQALGFQSRENATLASLGIGAAKLVATIISLSFVDKCGRRRFLLIGAITMAASILTLGIIAHYTSLGHPARKCNFNVTTPSQSSYSPSSSSIPDFSTTTPLFINSTMNSSGSLNPTESTAITANKGLRYLTLAALLILLVPSRSVLDRYHGCF</sequence>
<dbReference type="PROSITE" id="PS50850">
    <property type="entry name" value="MFS"/>
    <property type="match status" value="1"/>
</dbReference>
<evidence type="ECO:0000256" key="9">
    <source>
        <dbReference type="SAM" id="Phobius"/>
    </source>
</evidence>
<dbReference type="Gene3D" id="1.20.1250.20">
    <property type="entry name" value="MFS general substrate transporter like domains"/>
    <property type="match status" value="1"/>
</dbReference>
<reference evidence="11" key="1">
    <citation type="submission" date="2023-01" db="EMBL/GenBank/DDBJ databases">
        <title>Genome assembly of the deep-sea coral Lophelia pertusa.</title>
        <authorList>
            <person name="Herrera S."/>
            <person name="Cordes E."/>
        </authorList>
    </citation>
    <scope>NUCLEOTIDE SEQUENCE</scope>
    <source>
        <strain evidence="11">USNM1676648</strain>
        <tissue evidence="11">Polyp</tissue>
    </source>
</reference>
<keyword evidence="12" id="KW-1185">Reference proteome</keyword>
<evidence type="ECO:0000256" key="8">
    <source>
        <dbReference type="RuleBase" id="RU003346"/>
    </source>
</evidence>
<dbReference type="PANTHER" id="PTHR48023">
    <property type="entry name" value="D-XYLOSE-PROTON SYMPORTER-LIKE 2"/>
    <property type="match status" value="1"/>
</dbReference>
<evidence type="ECO:0000256" key="4">
    <source>
        <dbReference type="ARBA" id="ARBA00022448"/>
    </source>
</evidence>
<evidence type="ECO:0000256" key="2">
    <source>
        <dbReference type="ARBA" id="ARBA00004141"/>
    </source>
</evidence>
<feature type="transmembrane region" description="Helical" evidence="9">
    <location>
        <begin position="301"/>
        <end position="323"/>
    </location>
</feature>
<dbReference type="PROSITE" id="PS00216">
    <property type="entry name" value="SUGAR_TRANSPORT_1"/>
    <property type="match status" value="1"/>
</dbReference>
<feature type="transmembrane region" description="Helical" evidence="9">
    <location>
        <begin position="130"/>
        <end position="149"/>
    </location>
</feature>
<comment type="caution">
    <text evidence="11">The sequence shown here is derived from an EMBL/GenBank/DDBJ whole genome shotgun (WGS) entry which is preliminary data.</text>
</comment>
<dbReference type="Proteomes" id="UP001163046">
    <property type="component" value="Unassembled WGS sequence"/>
</dbReference>
<dbReference type="InterPro" id="IPR050820">
    <property type="entry name" value="MFS_Sugar_Transporter"/>
</dbReference>
<keyword evidence="5 9" id="KW-0812">Transmembrane</keyword>
<dbReference type="InterPro" id="IPR005828">
    <property type="entry name" value="MFS_sugar_transport-like"/>
</dbReference>
<evidence type="ECO:0000313" key="12">
    <source>
        <dbReference type="Proteomes" id="UP001163046"/>
    </source>
</evidence>
<dbReference type="OrthoDB" id="4142200at2759"/>
<dbReference type="EMBL" id="MU826829">
    <property type="protein sequence ID" value="KAJ7373800.1"/>
    <property type="molecule type" value="Genomic_DNA"/>
</dbReference>
<comment type="catalytic activity">
    <reaction evidence="1">
        <text>D-glucose(out) = D-glucose(in)</text>
        <dbReference type="Rhea" id="RHEA:60376"/>
        <dbReference type="ChEBI" id="CHEBI:4167"/>
    </reaction>
</comment>
<feature type="transmembrane region" description="Helical" evidence="9">
    <location>
        <begin position="103"/>
        <end position="123"/>
    </location>
</feature>
<dbReference type="InterPro" id="IPR020846">
    <property type="entry name" value="MFS_dom"/>
</dbReference>
<dbReference type="AlphaFoldDB" id="A0A9X0CS90"/>
<dbReference type="PRINTS" id="PR00171">
    <property type="entry name" value="SUGRTRNSPORT"/>
</dbReference>
<dbReference type="InterPro" id="IPR005829">
    <property type="entry name" value="Sugar_transporter_CS"/>
</dbReference>
<feature type="transmembrane region" description="Helical" evidence="9">
    <location>
        <begin position="368"/>
        <end position="389"/>
    </location>
</feature>
<evidence type="ECO:0000256" key="1">
    <source>
        <dbReference type="ARBA" id="ARBA00000618"/>
    </source>
</evidence>
<protein>
    <recommendedName>
        <fullName evidence="10">Major facilitator superfamily (MFS) profile domain-containing protein</fullName>
    </recommendedName>
</protein>
<feature type="transmembrane region" description="Helical" evidence="9">
    <location>
        <begin position="343"/>
        <end position="361"/>
    </location>
</feature>
<keyword evidence="7 9" id="KW-0472">Membrane</keyword>
<comment type="similarity">
    <text evidence="3">Belongs to the major facilitator superfamily. Sugar transporter (TC 2.A.1.1) family. Glucose transporter subfamily.</text>
</comment>
<evidence type="ECO:0000256" key="5">
    <source>
        <dbReference type="ARBA" id="ARBA00022692"/>
    </source>
</evidence>
<accession>A0A9X0CS90</accession>
<evidence type="ECO:0000259" key="10">
    <source>
        <dbReference type="PROSITE" id="PS50850"/>
    </source>
</evidence>
<dbReference type="Pfam" id="PF00083">
    <property type="entry name" value="Sugar_tr"/>
    <property type="match status" value="1"/>
</dbReference>
<name>A0A9X0CS90_9CNID</name>
<feature type="transmembrane region" description="Helical" evidence="9">
    <location>
        <begin position="218"/>
        <end position="239"/>
    </location>
</feature>
<evidence type="ECO:0000256" key="7">
    <source>
        <dbReference type="ARBA" id="ARBA00023136"/>
    </source>
</evidence>
<organism evidence="11 12">
    <name type="scientific">Desmophyllum pertusum</name>
    <dbReference type="NCBI Taxonomy" id="174260"/>
    <lineage>
        <taxon>Eukaryota</taxon>
        <taxon>Metazoa</taxon>
        <taxon>Cnidaria</taxon>
        <taxon>Anthozoa</taxon>
        <taxon>Hexacorallia</taxon>
        <taxon>Scleractinia</taxon>
        <taxon>Caryophylliina</taxon>
        <taxon>Caryophylliidae</taxon>
        <taxon>Desmophyllum</taxon>
    </lineage>
</organism>
<dbReference type="PANTHER" id="PTHR48023:SF4">
    <property type="entry name" value="D-XYLOSE-PROTON SYMPORTER-LIKE 2"/>
    <property type="match status" value="1"/>
</dbReference>
<dbReference type="InterPro" id="IPR003663">
    <property type="entry name" value="Sugar/inositol_transpt"/>
</dbReference>
<gene>
    <name evidence="11" type="ORF">OS493_009122</name>
</gene>
<dbReference type="GO" id="GO:0016020">
    <property type="term" value="C:membrane"/>
    <property type="evidence" value="ECO:0007669"/>
    <property type="project" value="UniProtKB-SubCell"/>
</dbReference>
<feature type="transmembrane region" description="Helical" evidence="9">
    <location>
        <begin position="155"/>
        <end position="176"/>
    </location>
</feature>
<dbReference type="SUPFAM" id="SSF103473">
    <property type="entry name" value="MFS general substrate transporter"/>
    <property type="match status" value="1"/>
</dbReference>
<keyword evidence="6 9" id="KW-1133">Transmembrane helix</keyword>
<proteinExistence type="inferred from homology"/>
<dbReference type="GO" id="GO:1904659">
    <property type="term" value="P:D-glucose transmembrane transport"/>
    <property type="evidence" value="ECO:0007669"/>
    <property type="project" value="TreeGrafter"/>
</dbReference>
<dbReference type="NCBIfam" id="TIGR00879">
    <property type="entry name" value="SP"/>
    <property type="match status" value="1"/>
</dbReference>
<dbReference type="GO" id="GO:0022857">
    <property type="term" value="F:transmembrane transporter activity"/>
    <property type="evidence" value="ECO:0007669"/>
    <property type="project" value="InterPro"/>
</dbReference>
<comment type="subcellular location">
    <subcellularLocation>
        <location evidence="2">Membrane</location>
        <topology evidence="2">Multi-pass membrane protein</topology>
    </subcellularLocation>
</comment>
<keyword evidence="4 8" id="KW-0813">Transport</keyword>
<feature type="transmembrane region" description="Helical" evidence="9">
    <location>
        <begin position="188"/>
        <end position="212"/>
    </location>
</feature>
<feature type="domain" description="Major facilitator superfamily (MFS) profile" evidence="10">
    <location>
        <begin position="65"/>
        <end position="479"/>
    </location>
</feature>
<evidence type="ECO:0000313" key="11">
    <source>
        <dbReference type="EMBL" id="KAJ7373800.1"/>
    </source>
</evidence>
<evidence type="ECO:0000256" key="3">
    <source>
        <dbReference type="ARBA" id="ARBA00007004"/>
    </source>
</evidence>
<evidence type="ECO:0000256" key="6">
    <source>
        <dbReference type="ARBA" id="ARBA00022989"/>
    </source>
</evidence>
<dbReference type="InterPro" id="IPR036259">
    <property type="entry name" value="MFS_trans_sf"/>
</dbReference>